<feature type="region of interest" description="Disordered" evidence="1">
    <location>
        <begin position="85"/>
        <end position="171"/>
    </location>
</feature>
<gene>
    <name evidence="2" type="primary">Dana\GF11687</name>
    <name evidence="2" type="synonym">dana_GLEANR_11725</name>
    <name evidence="2" type="ORF">GF11687</name>
</gene>
<evidence type="ECO:0000256" key="1">
    <source>
        <dbReference type="SAM" id="MobiDB-lite"/>
    </source>
</evidence>
<sequence length="489" mass="55738">MSYELQSKSSQGFNLLLAAILASRCFDSGSSRRTLAVACEDEEEEAAKAMDSTAELENNRYSNGYSSASNNNNYKYGVYGDVDGIADSNESDNNDNYNYNKAPAKWQQQQQYYQQQQQHQQQKVYGYPIQSVYDSQQQHEQQQQQQHEQQQQQQEQQEQGLGEFDDDPENARNDFRLQLSDLNAAVQGVGRFDGLDHDSRNSNNYGEDTSNWQDQLLLTRRSRNSNISQRTAEDDERLDLEPGQAEFAGDDGVDIEGEEDYAVAREGQDEEANELSAQLPYGIQNVRKRRVRSVMPPPQHLIGPNPGSDGVVTYQSLCPTNRVTIKLDSGEYRPNHYVEVTCANNYAPLPSRSHNYEYGYRGNELLRALLSERGEKREICSATGFSCIQLNRTIHLIRLNEGSGCWESETRTVPSGCECMWPKHSYGDIAFYHQAQKKRGGASALRPHHHSINVDYKPGVGYRQLTLRTRNPSSRIRRQDLGYDNYEFK</sequence>
<dbReference type="FunCoup" id="B3MHV1">
    <property type="interactions" value="194"/>
</dbReference>
<proteinExistence type="predicted"/>
<feature type="compositionally biased region" description="Low complexity" evidence="1">
    <location>
        <begin position="107"/>
        <end position="122"/>
    </location>
</feature>
<keyword evidence="3" id="KW-1185">Reference proteome</keyword>
<evidence type="ECO:0000313" key="2">
    <source>
        <dbReference type="EMBL" id="EDV36938.2"/>
    </source>
</evidence>
<evidence type="ECO:0000313" key="3">
    <source>
        <dbReference type="Proteomes" id="UP000007801"/>
    </source>
</evidence>
<dbReference type="EMBL" id="CH902619">
    <property type="protein sequence ID" value="EDV36938.2"/>
    <property type="molecule type" value="Genomic_DNA"/>
</dbReference>
<dbReference type="AlphaFoldDB" id="B3MHV1"/>
<feature type="compositionally biased region" description="Low complexity" evidence="1">
    <location>
        <begin position="136"/>
        <end position="159"/>
    </location>
</feature>
<feature type="region of interest" description="Disordered" evidence="1">
    <location>
        <begin position="191"/>
        <end position="211"/>
    </location>
</feature>
<reference evidence="2 3" key="1">
    <citation type="journal article" date="2007" name="Nature">
        <title>Evolution of genes and genomes on the Drosophila phylogeny.</title>
        <authorList>
            <consortium name="Drosophila 12 Genomes Consortium"/>
            <person name="Clark A.G."/>
            <person name="Eisen M.B."/>
            <person name="Smith D.R."/>
            <person name="Bergman C.M."/>
            <person name="Oliver B."/>
            <person name="Markow T.A."/>
            <person name="Kaufman T.C."/>
            <person name="Kellis M."/>
            <person name="Gelbart W."/>
            <person name="Iyer V.N."/>
            <person name="Pollard D.A."/>
            <person name="Sackton T.B."/>
            <person name="Larracuente A.M."/>
            <person name="Singh N.D."/>
            <person name="Abad J.P."/>
            <person name="Abt D.N."/>
            <person name="Adryan B."/>
            <person name="Aguade M."/>
            <person name="Akashi H."/>
            <person name="Anderson W.W."/>
            <person name="Aquadro C.F."/>
            <person name="Ardell D.H."/>
            <person name="Arguello R."/>
            <person name="Artieri C.G."/>
            <person name="Barbash D.A."/>
            <person name="Barker D."/>
            <person name="Barsanti P."/>
            <person name="Batterham P."/>
            <person name="Batzoglou S."/>
            <person name="Begun D."/>
            <person name="Bhutkar A."/>
            <person name="Blanco E."/>
            <person name="Bosak S.A."/>
            <person name="Bradley R.K."/>
            <person name="Brand A.D."/>
            <person name="Brent M.R."/>
            <person name="Brooks A.N."/>
            <person name="Brown R.H."/>
            <person name="Butlin R.K."/>
            <person name="Caggese C."/>
            <person name="Calvi B.R."/>
            <person name="Bernardo de Carvalho A."/>
            <person name="Caspi A."/>
            <person name="Castrezana S."/>
            <person name="Celniker S.E."/>
            <person name="Chang J.L."/>
            <person name="Chapple C."/>
            <person name="Chatterji S."/>
            <person name="Chinwalla A."/>
            <person name="Civetta A."/>
            <person name="Clifton S.W."/>
            <person name="Comeron J.M."/>
            <person name="Costello J.C."/>
            <person name="Coyne J.A."/>
            <person name="Daub J."/>
            <person name="David R.G."/>
            <person name="Delcher A.L."/>
            <person name="Delehaunty K."/>
            <person name="Do C.B."/>
            <person name="Ebling H."/>
            <person name="Edwards K."/>
            <person name="Eickbush T."/>
            <person name="Evans J.D."/>
            <person name="Filipski A."/>
            <person name="Findeiss S."/>
            <person name="Freyhult E."/>
            <person name="Fulton L."/>
            <person name="Fulton R."/>
            <person name="Garcia A.C."/>
            <person name="Gardiner A."/>
            <person name="Garfield D.A."/>
            <person name="Garvin B.E."/>
            <person name="Gibson G."/>
            <person name="Gilbert D."/>
            <person name="Gnerre S."/>
            <person name="Godfrey J."/>
            <person name="Good R."/>
            <person name="Gotea V."/>
            <person name="Gravely B."/>
            <person name="Greenberg A.J."/>
            <person name="Griffiths-Jones S."/>
            <person name="Gross S."/>
            <person name="Guigo R."/>
            <person name="Gustafson E.A."/>
            <person name="Haerty W."/>
            <person name="Hahn M.W."/>
            <person name="Halligan D.L."/>
            <person name="Halpern A.L."/>
            <person name="Halter G.M."/>
            <person name="Han M.V."/>
            <person name="Heger A."/>
            <person name="Hillier L."/>
            <person name="Hinrichs A.S."/>
            <person name="Holmes I."/>
            <person name="Hoskins R.A."/>
            <person name="Hubisz M.J."/>
            <person name="Hultmark D."/>
            <person name="Huntley M.A."/>
            <person name="Jaffe D.B."/>
            <person name="Jagadeeshan S."/>
            <person name="Jeck W.R."/>
            <person name="Johnson J."/>
            <person name="Jones C.D."/>
            <person name="Jordan W.C."/>
            <person name="Karpen G.H."/>
            <person name="Kataoka E."/>
            <person name="Keightley P.D."/>
            <person name="Kheradpour P."/>
            <person name="Kirkness E.F."/>
            <person name="Koerich L.B."/>
            <person name="Kristiansen K."/>
            <person name="Kudrna D."/>
            <person name="Kulathinal R.J."/>
            <person name="Kumar S."/>
            <person name="Kwok R."/>
            <person name="Lander E."/>
            <person name="Langley C.H."/>
            <person name="Lapoint R."/>
            <person name="Lazzaro B.P."/>
            <person name="Lee S.J."/>
            <person name="Levesque L."/>
            <person name="Li R."/>
            <person name="Lin C.F."/>
            <person name="Lin M.F."/>
            <person name="Lindblad-Toh K."/>
            <person name="Llopart A."/>
            <person name="Long M."/>
            <person name="Low L."/>
            <person name="Lozovsky E."/>
            <person name="Lu J."/>
            <person name="Luo M."/>
            <person name="Machado C.A."/>
            <person name="Makalowski W."/>
            <person name="Marzo M."/>
            <person name="Matsuda M."/>
            <person name="Matzkin L."/>
            <person name="McAllister B."/>
            <person name="McBride C.S."/>
            <person name="McKernan B."/>
            <person name="McKernan K."/>
            <person name="Mendez-Lago M."/>
            <person name="Minx P."/>
            <person name="Mollenhauer M.U."/>
            <person name="Montooth K."/>
            <person name="Mount S.M."/>
            <person name="Mu X."/>
            <person name="Myers E."/>
            <person name="Negre B."/>
            <person name="Newfeld S."/>
            <person name="Nielsen R."/>
            <person name="Noor M.A."/>
            <person name="O'Grady P."/>
            <person name="Pachter L."/>
            <person name="Papaceit M."/>
            <person name="Parisi M.J."/>
            <person name="Parisi M."/>
            <person name="Parts L."/>
            <person name="Pedersen J.S."/>
            <person name="Pesole G."/>
            <person name="Phillippy A.M."/>
            <person name="Ponting C.P."/>
            <person name="Pop M."/>
            <person name="Porcelli D."/>
            <person name="Powell J.R."/>
            <person name="Prohaska S."/>
            <person name="Pruitt K."/>
            <person name="Puig M."/>
            <person name="Quesneville H."/>
            <person name="Ram K.R."/>
            <person name="Rand D."/>
            <person name="Rasmussen M.D."/>
            <person name="Reed L.K."/>
            <person name="Reenan R."/>
            <person name="Reily A."/>
            <person name="Remington K.A."/>
            <person name="Rieger T.T."/>
            <person name="Ritchie M.G."/>
            <person name="Robin C."/>
            <person name="Rogers Y.H."/>
            <person name="Rohde C."/>
            <person name="Rozas J."/>
            <person name="Rubenfield M.J."/>
            <person name="Ruiz A."/>
            <person name="Russo S."/>
            <person name="Salzberg S.L."/>
            <person name="Sanchez-Gracia A."/>
            <person name="Saranga D.J."/>
            <person name="Sato H."/>
            <person name="Schaeffer S.W."/>
            <person name="Schatz M.C."/>
            <person name="Schlenke T."/>
            <person name="Schwartz R."/>
            <person name="Segarra C."/>
            <person name="Singh R.S."/>
            <person name="Sirot L."/>
            <person name="Sirota M."/>
            <person name="Sisneros N.B."/>
            <person name="Smith C.D."/>
            <person name="Smith T.F."/>
            <person name="Spieth J."/>
            <person name="Stage D.E."/>
            <person name="Stark A."/>
            <person name="Stephan W."/>
            <person name="Strausberg R.L."/>
            <person name="Strempel S."/>
            <person name="Sturgill D."/>
            <person name="Sutton G."/>
            <person name="Sutton G.G."/>
            <person name="Tao W."/>
            <person name="Teichmann S."/>
            <person name="Tobari Y.N."/>
            <person name="Tomimura Y."/>
            <person name="Tsolas J.M."/>
            <person name="Valente V.L."/>
            <person name="Venter E."/>
            <person name="Venter J.C."/>
            <person name="Vicario S."/>
            <person name="Vieira F.G."/>
            <person name="Vilella A.J."/>
            <person name="Villasante A."/>
            <person name="Walenz B."/>
            <person name="Wang J."/>
            <person name="Wasserman M."/>
            <person name="Watts T."/>
            <person name="Wilson D."/>
            <person name="Wilson R.K."/>
            <person name="Wing R.A."/>
            <person name="Wolfner M.F."/>
            <person name="Wong A."/>
            <person name="Wong G.K."/>
            <person name="Wu C.I."/>
            <person name="Wu G."/>
            <person name="Yamamoto D."/>
            <person name="Yang H.P."/>
            <person name="Yang S.P."/>
            <person name="Yorke J.A."/>
            <person name="Yoshida K."/>
            <person name="Zdobnov E."/>
            <person name="Zhang P."/>
            <person name="Zhang Y."/>
            <person name="Zimin A.V."/>
            <person name="Baldwin J."/>
            <person name="Abdouelleil A."/>
            <person name="Abdulkadir J."/>
            <person name="Abebe A."/>
            <person name="Abera B."/>
            <person name="Abreu J."/>
            <person name="Acer S.C."/>
            <person name="Aftuck L."/>
            <person name="Alexander A."/>
            <person name="An P."/>
            <person name="Anderson E."/>
            <person name="Anderson S."/>
            <person name="Arachi H."/>
            <person name="Azer M."/>
            <person name="Bachantsang P."/>
            <person name="Barry A."/>
            <person name="Bayul T."/>
            <person name="Berlin A."/>
            <person name="Bessette D."/>
            <person name="Bloom T."/>
            <person name="Blye J."/>
            <person name="Boguslavskiy L."/>
            <person name="Bonnet C."/>
            <person name="Boukhgalter B."/>
            <person name="Bourzgui I."/>
            <person name="Brown A."/>
            <person name="Cahill P."/>
            <person name="Channer S."/>
            <person name="Cheshatsang Y."/>
            <person name="Chuda L."/>
            <person name="Citroen M."/>
            <person name="Collymore A."/>
            <person name="Cooke P."/>
            <person name="Costello M."/>
            <person name="D'Aco K."/>
            <person name="Daza R."/>
            <person name="De Haan G."/>
            <person name="DeGray S."/>
            <person name="DeMaso C."/>
            <person name="Dhargay N."/>
            <person name="Dooley K."/>
            <person name="Dooley E."/>
            <person name="Doricent M."/>
            <person name="Dorje P."/>
            <person name="Dorjee K."/>
            <person name="Dupes A."/>
            <person name="Elong R."/>
            <person name="Falk J."/>
            <person name="Farina A."/>
            <person name="Faro S."/>
            <person name="Ferguson D."/>
            <person name="Fisher S."/>
            <person name="Foley C.D."/>
            <person name="Franke A."/>
            <person name="Friedrich D."/>
            <person name="Gadbois L."/>
            <person name="Gearin G."/>
            <person name="Gearin C.R."/>
            <person name="Giannoukos G."/>
            <person name="Goode T."/>
            <person name="Graham J."/>
            <person name="Grandbois E."/>
            <person name="Grewal S."/>
            <person name="Gyaltsen K."/>
            <person name="Hafez N."/>
            <person name="Hagos B."/>
            <person name="Hall J."/>
            <person name="Henson C."/>
            <person name="Hollinger A."/>
            <person name="Honan T."/>
            <person name="Huard M.D."/>
            <person name="Hughes L."/>
            <person name="Hurhula B."/>
            <person name="Husby M.E."/>
            <person name="Kamat A."/>
            <person name="Kanga B."/>
            <person name="Kashin S."/>
            <person name="Khazanovich D."/>
            <person name="Kisner P."/>
            <person name="Lance K."/>
            <person name="Lara M."/>
            <person name="Lee W."/>
            <person name="Lennon N."/>
            <person name="Letendre F."/>
            <person name="LeVine R."/>
            <person name="Lipovsky A."/>
            <person name="Liu X."/>
            <person name="Liu J."/>
            <person name="Liu S."/>
            <person name="Lokyitsang T."/>
            <person name="Lokyitsang Y."/>
            <person name="Lubonja R."/>
            <person name="Lui A."/>
            <person name="MacDonald P."/>
            <person name="Magnisalis V."/>
            <person name="Maru K."/>
            <person name="Matthews C."/>
            <person name="McCusker W."/>
            <person name="McDonough S."/>
            <person name="Mehta T."/>
            <person name="Meldrim J."/>
            <person name="Meneus L."/>
            <person name="Mihai O."/>
            <person name="Mihalev A."/>
            <person name="Mihova T."/>
            <person name="Mittelman R."/>
            <person name="Mlenga V."/>
            <person name="Montmayeur A."/>
            <person name="Mulrain L."/>
            <person name="Navidi A."/>
            <person name="Naylor J."/>
            <person name="Negash T."/>
            <person name="Nguyen T."/>
            <person name="Nguyen N."/>
            <person name="Nicol R."/>
            <person name="Norbu C."/>
            <person name="Norbu N."/>
            <person name="Novod N."/>
            <person name="O'Neill B."/>
            <person name="Osman S."/>
            <person name="Markiewicz E."/>
            <person name="Oyono O.L."/>
            <person name="Patti C."/>
            <person name="Phunkhang P."/>
            <person name="Pierre F."/>
            <person name="Priest M."/>
            <person name="Raghuraman S."/>
            <person name="Rege F."/>
            <person name="Reyes R."/>
            <person name="Rise C."/>
            <person name="Rogov P."/>
            <person name="Ross K."/>
            <person name="Ryan E."/>
            <person name="Settipalli S."/>
            <person name="Shea T."/>
            <person name="Sherpa N."/>
            <person name="Shi L."/>
            <person name="Shih D."/>
            <person name="Sparrow T."/>
            <person name="Spaulding J."/>
            <person name="Stalker J."/>
            <person name="Stange-Thomann N."/>
            <person name="Stavropoulos S."/>
            <person name="Stone C."/>
            <person name="Strader C."/>
            <person name="Tesfaye S."/>
            <person name="Thomson T."/>
            <person name="Thoulutsang Y."/>
            <person name="Thoulutsang D."/>
            <person name="Topham K."/>
            <person name="Topping I."/>
            <person name="Tsamla T."/>
            <person name="Vassiliev H."/>
            <person name="Vo A."/>
            <person name="Wangchuk T."/>
            <person name="Wangdi T."/>
            <person name="Weiand M."/>
            <person name="Wilkinson J."/>
            <person name="Wilson A."/>
            <person name="Yadav S."/>
            <person name="Young G."/>
            <person name="Yu Q."/>
            <person name="Zembek L."/>
            <person name="Zhong D."/>
            <person name="Zimmer A."/>
            <person name="Zwirko Z."/>
            <person name="Jaffe D.B."/>
            <person name="Alvarez P."/>
            <person name="Brockman W."/>
            <person name="Butler J."/>
            <person name="Chin C."/>
            <person name="Gnerre S."/>
            <person name="Grabherr M."/>
            <person name="Kleber M."/>
            <person name="Mauceli E."/>
            <person name="MacCallum I."/>
        </authorList>
    </citation>
    <scope>NUCLEOTIDE SEQUENCE [LARGE SCALE GENOMIC DNA]</scope>
    <source>
        <strain evidence="3">Tucson 14024-0371.13</strain>
    </source>
</reference>
<dbReference type="InParanoid" id="B3MHV1"/>
<dbReference type="Proteomes" id="UP000007801">
    <property type="component" value="Unassembled WGS sequence"/>
</dbReference>
<organism evidence="2 3">
    <name type="scientific">Drosophila ananassae</name>
    <name type="common">Fruit fly</name>
    <dbReference type="NCBI Taxonomy" id="7217"/>
    <lineage>
        <taxon>Eukaryota</taxon>
        <taxon>Metazoa</taxon>
        <taxon>Ecdysozoa</taxon>
        <taxon>Arthropoda</taxon>
        <taxon>Hexapoda</taxon>
        <taxon>Insecta</taxon>
        <taxon>Pterygota</taxon>
        <taxon>Neoptera</taxon>
        <taxon>Endopterygota</taxon>
        <taxon>Diptera</taxon>
        <taxon>Brachycera</taxon>
        <taxon>Muscomorpha</taxon>
        <taxon>Ephydroidea</taxon>
        <taxon>Drosophilidae</taxon>
        <taxon>Drosophila</taxon>
        <taxon>Sophophora</taxon>
    </lineage>
</organism>
<protein>
    <submittedName>
        <fullName evidence="2">Uncharacterized protein, isoform A</fullName>
    </submittedName>
</protein>
<accession>B3MHV1</accession>
<dbReference type="HOGENOM" id="CLU_1290195_0_0_1"/>
<dbReference type="OrthoDB" id="6328726at2759"/>
<name>B3MHV1_DROAN</name>
<feature type="compositionally biased region" description="Polar residues" evidence="1">
    <location>
        <begin position="201"/>
        <end position="211"/>
    </location>
</feature>